<evidence type="ECO:0000313" key="2">
    <source>
        <dbReference type="Proteomes" id="UP001467690"/>
    </source>
</evidence>
<gene>
    <name evidence="1" type="ORF">ABS311_04000</name>
</gene>
<evidence type="ECO:0000313" key="1">
    <source>
        <dbReference type="EMBL" id="MER2491040.1"/>
    </source>
</evidence>
<accession>A0ABV1RDU4</accession>
<name>A0ABV1RDU4_9ALTE</name>
<dbReference type="Pfam" id="PF10689">
    <property type="entry name" value="DUF2496"/>
    <property type="match status" value="1"/>
</dbReference>
<dbReference type="InterPro" id="IPR019630">
    <property type="entry name" value="DUF2496_YbaM-rel"/>
</dbReference>
<reference evidence="1 2" key="1">
    <citation type="submission" date="2024-06" db="EMBL/GenBank/DDBJ databases">
        <authorList>
            <person name="Chen R.Y."/>
        </authorList>
    </citation>
    <scope>NUCLEOTIDE SEQUENCE [LARGE SCALE GENOMIC DNA]</scope>
    <source>
        <strain evidence="1 2">D2</strain>
    </source>
</reference>
<comment type="caution">
    <text evidence="1">The sequence shown here is derived from an EMBL/GenBank/DDBJ whole genome shotgun (WGS) entry which is preliminary data.</text>
</comment>
<proteinExistence type="predicted"/>
<keyword evidence="2" id="KW-1185">Reference proteome</keyword>
<sequence length="55" mass="6282">MALEDAPRHVKLAVDLIFLLESNDMPADEVLKALKIVEQDFKEKLERETSENNNA</sequence>
<protein>
    <submittedName>
        <fullName evidence="1">DUF2496 domain-containing protein</fullName>
    </submittedName>
</protein>
<dbReference type="Proteomes" id="UP001467690">
    <property type="component" value="Unassembled WGS sequence"/>
</dbReference>
<dbReference type="RefSeq" id="WP_143870183.1">
    <property type="nucleotide sequence ID" value="NZ_CP041660.1"/>
</dbReference>
<organism evidence="1 2">
    <name type="scientific">Catenovulum sediminis</name>
    <dbReference type="NCBI Taxonomy" id="1740262"/>
    <lineage>
        <taxon>Bacteria</taxon>
        <taxon>Pseudomonadati</taxon>
        <taxon>Pseudomonadota</taxon>
        <taxon>Gammaproteobacteria</taxon>
        <taxon>Alteromonadales</taxon>
        <taxon>Alteromonadaceae</taxon>
        <taxon>Catenovulum</taxon>
    </lineage>
</organism>
<dbReference type="EMBL" id="JBELOE010000078">
    <property type="protein sequence ID" value="MER2491040.1"/>
    <property type="molecule type" value="Genomic_DNA"/>
</dbReference>